<sequence length="87" mass="10879">MQKTKDMPIWVFLAFSSIETRRGALILLWSSIVFSFYCIPWSHYFNDSQWINKLFLMDDWEWFAMMLPMTLWYWLSLRWLDRKQAWI</sequence>
<evidence type="ECO:0000256" key="1">
    <source>
        <dbReference type="SAM" id="Phobius"/>
    </source>
</evidence>
<gene>
    <name evidence="2" type="ORF">NM686_004780</name>
</gene>
<keyword evidence="1" id="KW-1133">Transmembrane helix</keyword>
<protein>
    <submittedName>
        <fullName evidence="2">Uncharacterized protein</fullName>
    </submittedName>
</protein>
<evidence type="ECO:0000313" key="3">
    <source>
        <dbReference type="Proteomes" id="UP001162780"/>
    </source>
</evidence>
<feature type="transmembrane region" description="Helical" evidence="1">
    <location>
        <begin position="24"/>
        <end position="42"/>
    </location>
</feature>
<feature type="transmembrane region" description="Helical" evidence="1">
    <location>
        <begin position="62"/>
        <end position="80"/>
    </location>
</feature>
<name>A0ABY7GMV3_9GAMM</name>
<proteinExistence type="predicted"/>
<evidence type="ECO:0000313" key="2">
    <source>
        <dbReference type="EMBL" id="WAR45834.1"/>
    </source>
</evidence>
<dbReference type="RefSeq" id="WP_255186741.1">
    <property type="nucleotide sequence ID" value="NZ_CP113517.1"/>
</dbReference>
<keyword evidence="3" id="KW-1185">Reference proteome</keyword>
<reference evidence="2" key="1">
    <citation type="submission" date="2022-11" db="EMBL/GenBank/DDBJ databases">
        <title>Methylomonas rapida sp. nov., Carotenoid-Producing Obligate Methanotrophs with High Growth Characteristics and Biotechnological Potential.</title>
        <authorList>
            <person name="Tikhonova E.N."/>
            <person name="Suleimanov R.Z."/>
            <person name="Miroshnikov K."/>
            <person name="Oshkin I.Y."/>
            <person name="Belova S.E."/>
            <person name="Danilova O.V."/>
            <person name="Ashikhmin A."/>
            <person name="Konopkin A."/>
            <person name="But S.Y."/>
            <person name="Khmelenina V.N."/>
            <person name="Kuznetsov N."/>
            <person name="Pimenov N.V."/>
            <person name="Dedysh S.N."/>
        </authorList>
    </citation>
    <scope>NUCLEOTIDE SEQUENCE</scope>
    <source>
        <strain evidence="2">MP1</strain>
    </source>
</reference>
<dbReference type="EMBL" id="CP113517">
    <property type="protein sequence ID" value="WAR45834.1"/>
    <property type="molecule type" value="Genomic_DNA"/>
</dbReference>
<accession>A0ABY7GMV3</accession>
<dbReference type="Proteomes" id="UP001162780">
    <property type="component" value="Chromosome"/>
</dbReference>
<keyword evidence="1" id="KW-0812">Transmembrane</keyword>
<keyword evidence="1" id="KW-0472">Membrane</keyword>
<organism evidence="2 3">
    <name type="scientific">Methylomonas rapida</name>
    <dbReference type="NCBI Taxonomy" id="2963939"/>
    <lineage>
        <taxon>Bacteria</taxon>
        <taxon>Pseudomonadati</taxon>
        <taxon>Pseudomonadota</taxon>
        <taxon>Gammaproteobacteria</taxon>
        <taxon>Methylococcales</taxon>
        <taxon>Methylococcaceae</taxon>
        <taxon>Methylomonas</taxon>
    </lineage>
</organism>